<dbReference type="NCBIfam" id="TIGR01090">
    <property type="entry name" value="apt"/>
    <property type="match status" value="1"/>
</dbReference>
<sequence length="184" mass="19384">MSGDRTRPPADALDLRAHIVDLPDHPEPGVIFRDITPVLAHPEALASAVDQLTALTAELGVERVIAAEARGFLLGPALARELGAGFLLARKPGKLPRETIAVSYELEYGTDHLEVHADLLPPGTRVLVHDDLLATGGTAGALCSLVERLGGEVVACSFLVELGFLGGRAALAPHDVHALVRYDS</sequence>
<dbReference type="InterPro" id="IPR000836">
    <property type="entry name" value="PRTase_dom"/>
</dbReference>
<comment type="subcellular location">
    <subcellularLocation>
        <location evidence="3 11">Cytoplasm</location>
    </subcellularLocation>
</comment>
<comment type="function">
    <text evidence="2 11">Catalyzes a salvage reaction resulting in the formation of AMP, that is energically less costly than de novo synthesis.</text>
</comment>
<evidence type="ECO:0000256" key="11">
    <source>
        <dbReference type="HAMAP-Rule" id="MF_00004"/>
    </source>
</evidence>
<feature type="domain" description="Phosphoribosyltransferase" evidence="12">
    <location>
        <begin position="64"/>
        <end position="160"/>
    </location>
</feature>
<dbReference type="InterPro" id="IPR005764">
    <property type="entry name" value="Ade_phspho_trans"/>
</dbReference>
<proteinExistence type="inferred from homology"/>
<dbReference type="GO" id="GO:0003999">
    <property type="term" value="F:adenine phosphoribosyltransferase activity"/>
    <property type="evidence" value="ECO:0007669"/>
    <property type="project" value="UniProtKB-UniRule"/>
</dbReference>
<dbReference type="InterPro" id="IPR050054">
    <property type="entry name" value="UPRTase/APRTase"/>
</dbReference>
<evidence type="ECO:0000256" key="2">
    <source>
        <dbReference type="ARBA" id="ARBA00003968"/>
    </source>
</evidence>
<keyword evidence="14" id="KW-1185">Reference proteome</keyword>
<dbReference type="FunFam" id="3.40.50.2020:FF:000021">
    <property type="entry name" value="Adenine phosphoribosyltransferase"/>
    <property type="match status" value="1"/>
</dbReference>
<dbReference type="PANTHER" id="PTHR32315:SF3">
    <property type="entry name" value="ADENINE PHOSPHORIBOSYLTRANSFERASE"/>
    <property type="match status" value="1"/>
</dbReference>
<gene>
    <name evidence="11" type="primary">apt</name>
    <name evidence="13" type="ORF">PAI11_41820</name>
</gene>
<comment type="caution">
    <text evidence="13">The sequence shown here is derived from an EMBL/GenBank/DDBJ whole genome shotgun (WGS) entry which is preliminary data.</text>
</comment>
<comment type="pathway">
    <text evidence="4 11">Purine metabolism; AMP biosynthesis via salvage pathway; AMP from adenine: step 1/1.</text>
</comment>
<dbReference type="HAMAP" id="MF_00004">
    <property type="entry name" value="Aden_phosphoribosyltr"/>
    <property type="match status" value="1"/>
</dbReference>
<evidence type="ECO:0000256" key="5">
    <source>
        <dbReference type="ARBA" id="ARBA00008391"/>
    </source>
</evidence>
<dbReference type="InterPro" id="IPR029057">
    <property type="entry name" value="PRTase-like"/>
</dbReference>
<keyword evidence="8 11" id="KW-0328">Glycosyltransferase</keyword>
<dbReference type="GO" id="GO:0044209">
    <property type="term" value="P:AMP salvage"/>
    <property type="evidence" value="ECO:0007669"/>
    <property type="project" value="UniProtKB-UniRule"/>
</dbReference>
<evidence type="ECO:0000256" key="3">
    <source>
        <dbReference type="ARBA" id="ARBA00004496"/>
    </source>
</evidence>
<dbReference type="AlphaFoldDB" id="H0EBF3"/>
<dbReference type="SUPFAM" id="SSF53271">
    <property type="entry name" value="PRTase-like"/>
    <property type="match status" value="1"/>
</dbReference>
<dbReference type="GO" id="GO:0016208">
    <property type="term" value="F:AMP binding"/>
    <property type="evidence" value="ECO:0007669"/>
    <property type="project" value="TreeGrafter"/>
</dbReference>
<accession>H0EBF3</accession>
<dbReference type="OrthoDB" id="9803963at2"/>
<keyword evidence="10 11" id="KW-0660">Purine salvage</keyword>
<evidence type="ECO:0000256" key="8">
    <source>
        <dbReference type="ARBA" id="ARBA00022676"/>
    </source>
</evidence>
<evidence type="ECO:0000256" key="1">
    <source>
        <dbReference type="ARBA" id="ARBA00000868"/>
    </source>
</evidence>
<comment type="subunit">
    <text evidence="11">Homodimer.</text>
</comment>
<dbReference type="EMBL" id="AGUD01000306">
    <property type="protein sequence ID" value="EHN09029.1"/>
    <property type="molecule type" value="Genomic_DNA"/>
</dbReference>
<dbReference type="Proteomes" id="UP000005143">
    <property type="component" value="Unassembled WGS sequence"/>
</dbReference>
<dbReference type="Gene3D" id="3.40.50.2020">
    <property type="match status" value="1"/>
</dbReference>
<name>H0EBF3_9ACTN</name>
<evidence type="ECO:0000256" key="9">
    <source>
        <dbReference type="ARBA" id="ARBA00022679"/>
    </source>
</evidence>
<dbReference type="PATRIC" id="fig|1097667.3.peg.4147"/>
<evidence type="ECO:0000259" key="12">
    <source>
        <dbReference type="Pfam" id="PF00156"/>
    </source>
</evidence>
<comment type="similarity">
    <text evidence="5 11">Belongs to the purine/pyrimidine phosphoribosyltransferase family.</text>
</comment>
<dbReference type="NCBIfam" id="NF002636">
    <property type="entry name" value="PRK02304.1-5"/>
    <property type="match status" value="1"/>
</dbReference>
<dbReference type="GO" id="GO:0006168">
    <property type="term" value="P:adenine salvage"/>
    <property type="evidence" value="ECO:0007669"/>
    <property type="project" value="InterPro"/>
</dbReference>
<evidence type="ECO:0000256" key="7">
    <source>
        <dbReference type="ARBA" id="ARBA00022490"/>
    </source>
</evidence>
<dbReference type="GO" id="GO:0005737">
    <property type="term" value="C:cytoplasm"/>
    <property type="evidence" value="ECO:0007669"/>
    <property type="project" value="UniProtKB-SubCell"/>
</dbReference>
<evidence type="ECO:0000256" key="4">
    <source>
        <dbReference type="ARBA" id="ARBA00004659"/>
    </source>
</evidence>
<evidence type="ECO:0000313" key="13">
    <source>
        <dbReference type="EMBL" id="EHN09029.1"/>
    </source>
</evidence>
<dbReference type="RefSeq" id="WP_007578907.1">
    <property type="nucleotide sequence ID" value="NZ_AGUD01000306.1"/>
</dbReference>
<keyword evidence="9 11" id="KW-0808">Transferase</keyword>
<dbReference type="Pfam" id="PF00156">
    <property type="entry name" value="Pribosyltran"/>
    <property type="match status" value="1"/>
</dbReference>
<dbReference type="NCBIfam" id="NF002634">
    <property type="entry name" value="PRK02304.1-3"/>
    <property type="match status" value="1"/>
</dbReference>
<evidence type="ECO:0000256" key="6">
    <source>
        <dbReference type="ARBA" id="ARBA00011893"/>
    </source>
</evidence>
<reference evidence="13 14" key="1">
    <citation type="journal article" date="2013" name="Biodegradation">
        <title>Quantitative proteomic analysis of ibuprofen-degrading Patulibacter sp. strain I11.</title>
        <authorList>
            <person name="Almeida B."/>
            <person name="Kjeldal H."/>
            <person name="Lolas I."/>
            <person name="Knudsen A.D."/>
            <person name="Carvalho G."/>
            <person name="Nielsen K.L."/>
            <person name="Barreto Crespo M.T."/>
            <person name="Stensballe A."/>
            <person name="Nielsen J.L."/>
        </authorList>
    </citation>
    <scope>NUCLEOTIDE SEQUENCE [LARGE SCALE GENOMIC DNA]</scope>
    <source>
        <strain evidence="13 14">I11</strain>
    </source>
</reference>
<dbReference type="EC" id="2.4.2.7" evidence="6 11"/>
<keyword evidence="7 11" id="KW-0963">Cytoplasm</keyword>
<dbReference type="GO" id="GO:0006166">
    <property type="term" value="P:purine ribonucleoside salvage"/>
    <property type="evidence" value="ECO:0007669"/>
    <property type="project" value="UniProtKB-UniRule"/>
</dbReference>
<organism evidence="13 14">
    <name type="scientific">Patulibacter medicamentivorans</name>
    <dbReference type="NCBI Taxonomy" id="1097667"/>
    <lineage>
        <taxon>Bacteria</taxon>
        <taxon>Bacillati</taxon>
        <taxon>Actinomycetota</taxon>
        <taxon>Thermoleophilia</taxon>
        <taxon>Solirubrobacterales</taxon>
        <taxon>Patulibacteraceae</taxon>
        <taxon>Patulibacter</taxon>
    </lineage>
</organism>
<dbReference type="CDD" id="cd06223">
    <property type="entry name" value="PRTases_typeI"/>
    <property type="match status" value="1"/>
</dbReference>
<evidence type="ECO:0000313" key="14">
    <source>
        <dbReference type="Proteomes" id="UP000005143"/>
    </source>
</evidence>
<evidence type="ECO:0000256" key="10">
    <source>
        <dbReference type="ARBA" id="ARBA00022726"/>
    </source>
</evidence>
<dbReference type="GO" id="GO:0002055">
    <property type="term" value="F:adenine binding"/>
    <property type="evidence" value="ECO:0007669"/>
    <property type="project" value="TreeGrafter"/>
</dbReference>
<dbReference type="UniPathway" id="UPA00588">
    <property type="reaction ID" value="UER00646"/>
</dbReference>
<protein>
    <recommendedName>
        <fullName evidence="6 11">Adenine phosphoribosyltransferase</fullName>
        <shortName evidence="11">APRT</shortName>
        <ecNumber evidence="6 11">2.4.2.7</ecNumber>
    </recommendedName>
</protein>
<dbReference type="PANTHER" id="PTHR32315">
    <property type="entry name" value="ADENINE PHOSPHORIBOSYLTRANSFERASE"/>
    <property type="match status" value="1"/>
</dbReference>
<comment type="catalytic activity">
    <reaction evidence="1 11">
        <text>AMP + diphosphate = 5-phospho-alpha-D-ribose 1-diphosphate + adenine</text>
        <dbReference type="Rhea" id="RHEA:16609"/>
        <dbReference type="ChEBI" id="CHEBI:16708"/>
        <dbReference type="ChEBI" id="CHEBI:33019"/>
        <dbReference type="ChEBI" id="CHEBI:58017"/>
        <dbReference type="ChEBI" id="CHEBI:456215"/>
        <dbReference type="EC" id="2.4.2.7"/>
    </reaction>
</comment>